<organism evidence="2 3">
    <name type="scientific">Vibrio superstes NBRC 103154</name>
    <dbReference type="NCBI Taxonomy" id="1219062"/>
    <lineage>
        <taxon>Bacteria</taxon>
        <taxon>Pseudomonadati</taxon>
        <taxon>Pseudomonadota</taxon>
        <taxon>Gammaproteobacteria</taxon>
        <taxon>Vibrionales</taxon>
        <taxon>Vibrionaceae</taxon>
        <taxon>Vibrio</taxon>
    </lineage>
</organism>
<name>A0A511QQJ0_9VIBR</name>
<dbReference type="AlphaFoldDB" id="A0A511QQJ0"/>
<sequence length="85" mass="9746">MKKKLMLVAILTLLAGTATASECRTSTVKRVAVWTVTLPVPLNTVWTWLYFTGEDLYCYAVEEENQSHIIELNQEYIKTLGYMDK</sequence>
<keyword evidence="1" id="KW-0732">Signal</keyword>
<feature type="signal peptide" evidence="1">
    <location>
        <begin position="1"/>
        <end position="20"/>
    </location>
</feature>
<dbReference type="Proteomes" id="UP000321113">
    <property type="component" value="Unassembled WGS sequence"/>
</dbReference>
<dbReference type="EMBL" id="BJXK01000005">
    <property type="protein sequence ID" value="GEM79337.1"/>
    <property type="molecule type" value="Genomic_DNA"/>
</dbReference>
<dbReference type="RefSeq" id="WP_119007996.1">
    <property type="nucleotide sequence ID" value="NZ_BJXK01000005.1"/>
</dbReference>
<accession>A0A511QQJ0</accession>
<comment type="caution">
    <text evidence="2">The sequence shown here is derived from an EMBL/GenBank/DDBJ whole genome shotgun (WGS) entry which is preliminary data.</text>
</comment>
<evidence type="ECO:0000313" key="2">
    <source>
        <dbReference type="EMBL" id="GEM79337.1"/>
    </source>
</evidence>
<gene>
    <name evidence="2" type="ORF">VSU01S_15820</name>
</gene>
<proteinExistence type="predicted"/>
<protein>
    <submittedName>
        <fullName evidence="2">Uncharacterized protein</fullName>
    </submittedName>
</protein>
<evidence type="ECO:0000256" key="1">
    <source>
        <dbReference type="SAM" id="SignalP"/>
    </source>
</evidence>
<evidence type="ECO:0000313" key="3">
    <source>
        <dbReference type="Proteomes" id="UP000321113"/>
    </source>
</evidence>
<reference evidence="2 3" key="1">
    <citation type="submission" date="2019-07" db="EMBL/GenBank/DDBJ databases">
        <title>Whole genome shotgun sequence of Vibrio superstes NBRC 103154.</title>
        <authorList>
            <person name="Hosoyama A."/>
            <person name="Uohara A."/>
            <person name="Ohji S."/>
            <person name="Ichikawa N."/>
        </authorList>
    </citation>
    <scope>NUCLEOTIDE SEQUENCE [LARGE SCALE GENOMIC DNA]</scope>
    <source>
        <strain evidence="2 3">NBRC 103154</strain>
    </source>
</reference>
<keyword evidence="3" id="KW-1185">Reference proteome</keyword>
<feature type="chain" id="PRO_5021804669" evidence="1">
    <location>
        <begin position="21"/>
        <end position="85"/>
    </location>
</feature>